<dbReference type="VEuPathDB" id="VectorBase:ACHR000687"/>
<sequence length="857" mass="94869">MIEAQVQPMAANVTMVIVIIKSVVPALSALLLGAWSDRYGRKPTMLIASAGVLCSFVLLTMLAFLSMQVTLTPWYYTVAYLPFSLLGGMTVITAAAFSYLSDVTNEQTRTMRMGFMEASMMAGALLGFLASSYILEWVNVAATFLIASVLIALAIVYIAIFTEDSIILSNNNGAMEKLRDLLSCERLRELSGTFFMRRSGYVREILWSIVLLTGLTELAGGSGGVFYLFTRKKFGWDLKQFSYFQFTDVLIIIFGNVIGIPILKQILHCSDTTVAIVSIISYIVDSLIMGFASSGWMLYLAISITVLKGTDGAALMTICSTILPAGDMAKFFTMALSLTAVVPLVSAPLFTFVYNATIESAPEVFNFVAAGVFGAALLLMFIITNLIRRFYQPELLLERKYRYLILEPAVLLIFFAWNVSSAVFANQIVYQTCTAAFGKNESLCDQLGTENETEEIQQLERAVQPYSANILMAKSLVESIIPALCSMFIGPWSDRYGRKPVIVSCFTGAFLTYSIVALISFLSMYYTISPWYYVLASITTALSGGTCALITGVFCYIADVTNEKNRATKMAIVEAAVFTGLLAGTLSSSFILRWTNGTTVFTIAAVAVFLGLMYIIFYIEESIKPNELSETNNRARELFRLDLVSELMQTCFKRRPNYDRLIIWLVILALAANIFAMDGTQTVFLLFLRERFEWTVKDYSYYDASAIMFMIIGNTAGLYVIRKLFNLSVTMLAALGFCCYAINSTIQALASEPWHLYMGTAICFMKGIAGPMSRAVISNTAPANDIGKIFSLTTSIESITPLFSAPLYTFVYKSTLSWYPGAFNLITASVYFTCSCLMIFAKIFQSMYQTTTYTSIN</sequence>
<dbReference type="Proteomes" id="UP000075881">
    <property type="component" value="Unassembled WGS sequence"/>
</dbReference>
<protein>
    <recommendedName>
        <fullName evidence="6">Major facilitator superfamily (MFS) profile domain-containing protein</fullName>
    </recommendedName>
</protein>
<feature type="transmembrane region" description="Helical" evidence="5">
    <location>
        <begin position="404"/>
        <end position="425"/>
    </location>
</feature>
<keyword evidence="4 5" id="KW-0472">Membrane</keyword>
<dbReference type="AlphaFoldDB" id="A0A182JQA3"/>
<dbReference type="InterPro" id="IPR005829">
    <property type="entry name" value="Sugar_transporter_CS"/>
</dbReference>
<dbReference type="Pfam" id="PF07690">
    <property type="entry name" value="MFS_1"/>
    <property type="match status" value="2"/>
</dbReference>
<feature type="transmembrane region" description="Helical" evidence="5">
    <location>
        <begin position="241"/>
        <end position="262"/>
    </location>
</feature>
<evidence type="ECO:0000256" key="5">
    <source>
        <dbReference type="SAM" id="Phobius"/>
    </source>
</evidence>
<dbReference type="SUPFAM" id="SSF103473">
    <property type="entry name" value="MFS general substrate transporter"/>
    <property type="match status" value="2"/>
</dbReference>
<feature type="transmembrane region" description="Helical" evidence="5">
    <location>
        <begin position="46"/>
        <end position="67"/>
    </location>
</feature>
<feature type="transmembrane region" description="Helical" evidence="5">
    <location>
        <begin position="789"/>
        <end position="812"/>
    </location>
</feature>
<dbReference type="Gene3D" id="1.20.1250.20">
    <property type="entry name" value="MFS general substrate transporter like domains"/>
    <property type="match status" value="2"/>
</dbReference>
<evidence type="ECO:0000256" key="3">
    <source>
        <dbReference type="ARBA" id="ARBA00022989"/>
    </source>
</evidence>
<feature type="transmembrane region" description="Helical" evidence="5">
    <location>
        <begin position="570"/>
        <end position="592"/>
    </location>
</feature>
<feature type="transmembrane region" description="Helical" evidence="5">
    <location>
        <begin position="274"/>
        <end position="292"/>
    </location>
</feature>
<feature type="transmembrane region" description="Helical" evidence="5">
    <location>
        <begin position="140"/>
        <end position="160"/>
    </location>
</feature>
<name>A0A182JQA3_9DIPT</name>
<dbReference type="PANTHER" id="PTHR23507:SF39">
    <property type="entry name" value="GH23453P-RELATED"/>
    <property type="match status" value="1"/>
</dbReference>
<evidence type="ECO:0000313" key="7">
    <source>
        <dbReference type="EnsemblMetazoa" id="ACHR000687-PA"/>
    </source>
</evidence>
<comment type="subcellular location">
    <subcellularLocation>
        <location evidence="1">Membrane</location>
        <topology evidence="1">Multi-pass membrane protein</topology>
    </subcellularLocation>
</comment>
<dbReference type="PANTHER" id="PTHR23507">
    <property type="entry name" value="ZGC:174356"/>
    <property type="match status" value="1"/>
</dbReference>
<feature type="transmembrane region" description="Helical" evidence="5">
    <location>
        <begin position="728"/>
        <end position="750"/>
    </location>
</feature>
<dbReference type="InterPro" id="IPR036259">
    <property type="entry name" value="MFS_trans_sf"/>
</dbReference>
<evidence type="ECO:0000256" key="4">
    <source>
        <dbReference type="ARBA" id="ARBA00023136"/>
    </source>
</evidence>
<feature type="transmembrane region" description="Helical" evidence="5">
    <location>
        <begin position="12"/>
        <end position="34"/>
    </location>
</feature>
<feature type="transmembrane region" description="Helical" evidence="5">
    <location>
        <begin position="205"/>
        <end position="229"/>
    </location>
</feature>
<feature type="transmembrane region" description="Helical" evidence="5">
    <location>
        <begin position="79"/>
        <end position="101"/>
    </location>
</feature>
<feature type="transmembrane region" description="Helical" evidence="5">
    <location>
        <begin position="818"/>
        <end position="840"/>
    </location>
</feature>
<feature type="transmembrane region" description="Helical" evidence="5">
    <location>
        <begin position="501"/>
        <end position="525"/>
    </location>
</feature>
<feature type="transmembrane region" description="Helical" evidence="5">
    <location>
        <begin position="531"/>
        <end position="558"/>
    </location>
</feature>
<feature type="domain" description="Major facilitator superfamily (MFS) profile" evidence="6">
    <location>
        <begin position="1"/>
        <end position="166"/>
    </location>
</feature>
<dbReference type="InterPro" id="IPR011701">
    <property type="entry name" value="MFS"/>
</dbReference>
<keyword evidence="3 5" id="KW-1133">Transmembrane helix</keyword>
<reference evidence="8" key="1">
    <citation type="submission" date="2013-03" db="EMBL/GenBank/DDBJ databases">
        <title>The Genome Sequence of Anopheles christyi ACHKN1017.</title>
        <authorList>
            <consortium name="The Broad Institute Genomics Platform"/>
            <person name="Neafsey D.E."/>
            <person name="Besansky N."/>
            <person name="Walker B."/>
            <person name="Young S.K."/>
            <person name="Zeng Q."/>
            <person name="Gargeya S."/>
            <person name="Fitzgerald M."/>
            <person name="Haas B."/>
            <person name="Abouelleil A."/>
            <person name="Allen A.W."/>
            <person name="Alvarado L."/>
            <person name="Arachchi H.M."/>
            <person name="Berlin A.M."/>
            <person name="Chapman S.B."/>
            <person name="Gainer-Dewar J."/>
            <person name="Goldberg J."/>
            <person name="Griggs A."/>
            <person name="Gujja S."/>
            <person name="Hansen M."/>
            <person name="Howarth C."/>
            <person name="Imamovic A."/>
            <person name="Ireland A."/>
            <person name="Larimer J."/>
            <person name="McCowan C."/>
            <person name="Murphy C."/>
            <person name="Pearson M."/>
            <person name="Poon T.W."/>
            <person name="Priest M."/>
            <person name="Roberts A."/>
            <person name="Saif S."/>
            <person name="Shea T."/>
            <person name="Sisk P."/>
            <person name="Sykes S."/>
            <person name="Wortman J."/>
            <person name="Nusbaum C."/>
            <person name="Birren B."/>
        </authorList>
    </citation>
    <scope>NUCLEOTIDE SEQUENCE [LARGE SCALE GENOMIC DNA]</scope>
    <source>
        <strain evidence="8">ACHKN1017</strain>
    </source>
</reference>
<accession>A0A182JQA3</accession>
<reference evidence="7" key="2">
    <citation type="submission" date="2020-05" db="UniProtKB">
        <authorList>
            <consortium name="EnsemblMetazoa"/>
        </authorList>
    </citation>
    <scope>IDENTIFICATION</scope>
    <source>
        <strain evidence="7">ACHKN1017</strain>
    </source>
</reference>
<feature type="transmembrane region" description="Helical" evidence="5">
    <location>
        <begin position="661"/>
        <end position="687"/>
    </location>
</feature>
<dbReference type="GO" id="GO:0022857">
    <property type="term" value="F:transmembrane transporter activity"/>
    <property type="evidence" value="ECO:0007669"/>
    <property type="project" value="InterPro"/>
</dbReference>
<feature type="transmembrane region" description="Helical" evidence="5">
    <location>
        <begin position="699"/>
        <end position="721"/>
    </location>
</feature>
<feature type="transmembrane region" description="Helical" evidence="5">
    <location>
        <begin position="331"/>
        <end position="352"/>
    </location>
</feature>
<proteinExistence type="predicted"/>
<dbReference type="PROSITE" id="PS00216">
    <property type="entry name" value="SUGAR_TRANSPORT_1"/>
    <property type="match status" value="1"/>
</dbReference>
<feature type="transmembrane region" description="Helical" evidence="5">
    <location>
        <begin position="756"/>
        <end position="777"/>
    </location>
</feature>
<organism evidence="7 8">
    <name type="scientific">Anopheles christyi</name>
    <dbReference type="NCBI Taxonomy" id="43041"/>
    <lineage>
        <taxon>Eukaryota</taxon>
        <taxon>Metazoa</taxon>
        <taxon>Ecdysozoa</taxon>
        <taxon>Arthropoda</taxon>
        <taxon>Hexapoda</taxon>
        <taxon>Insecta</taxon>
        <taxon>Pterygota</taxon>
        <taxon>Neoptera</taxon>
        <taxon>Endopterygota</taxon>
        <taxon>Diptera</taxon>
        <taxon>Nematocera</taxon>
        <taxon>Culicoidea</taxon>
        <taxon>Culicidae</taxon>
        <taxon>Anophelinae</taxon>
        <taxon>Anopheles</taxon>
    </lineage>
</organism>
<dbReference type="EnsemblMetazoa" id="ACHR000687-RA">
    <property type="protein sequence ID" value="ACHR000687-PA"/>
    <property type="gene ID" value="ACHR000687"/>
</dbReference>
<feature type="transmembrane region" description="Helical" evidence="5">
    <location>
        <begin position="364"/>
        <end position="383"/>
    </location>
</feature>
<evidence type="ECO:0000256" key="1">
    <source>
        <dbReference type="ARBA" id="ARBA00004141"/>
    </source>
</evidence>
<keyword evidence="8" id="KW-1185">Reference proteome</keyword>
<dbReference type="InterPro" id="IPR020846">
    <property type="entry name" value="MFS_dom"/>
</dbReference>
<keyword evidence="2 5" id="KW-0812">Transmembrane</keyword>
<evidence type="ECO:0000256" key="2">
    <source>
        <dbReference type="ARBA" id="ARBA00022692"/>
    </source>
</evidence>
<dbReference type="GO" id="GO:0016020">
    <property type="term" value="C:membrane"/>
    <property type="evidence" value="ECO:0007669"/>
    <property type="project" value="UniProtKB-SubCell"/>
</dbReference>
<feature type="transmembrane region" description="Helical" evidence="5">
    <location>
        <begin position="598"/>
        <end position="619"/>
    </location>
</feature>
<evidence type="ECO:0000313" key="8">
    <source>
        <dbReference type="Proteomes" id="UP000075881"/>
    </source>
</evidence>
<dbReference type="PROSITE" id="PS50850">
    <property type="entry name" value="MFS"/>
    <property type="match status" value="1"/>
</dbReference>
<evidence type="ECO:0000259" key="6">
    <source>
        <dbReference type="PROSITE" id="PS50850"/>
    </source>
</evidence>
<feature type="transmembrane region" description="Helical" evidence="5">
    <location>
        <begin position="113"/>
        <end position="134"/>
    </location>
</feature>